<feature type="compositionally biased region" description="Low complexity" evidence="2">
    <location>
        <begin position="310"/>
        <end position="321"/>
    </location>
</feature>
<dbReference type="GeneID" id="94831803"/>
<reference evidence="3" key="1">
    <citation type="submission" date="2016-10" db="EMBL/GenBank/DDBJ databases">
        <authorList>
            <person name="Benchimol M."/>
            <person name="Almeida L.G."/>
            <person name="Vasconcelos A.T."/>
            <person name="Perreira-Neves A."/>
            <person name="Rosa I.A."/>
            <person name="Tasca T."/>
            <person name="Bogo M.R."/>
            <person name="de Souza W."/>
        </authorList>
    </citation>
    <scope>NUCLEOTIDE SEQUENCE [LARGE SCALE GENOMIC DNA]</scope>
    <source>
        <strain evidence="3">K</strain>
    </source>
</reference>
<name>A0A1J4L311_9EUKA</name>
<feature type="compositionally biased region" description="Low complexity" evidence="2">
    <location>
        <begin position="415"/>
        <end position="444"/>
    </location>
</feature>
<feature type="compositionally biased region" description="Polar residues" evidence="2">
    <location>
        <begin position="381"/>
        <end position="390"/>
    </location>
</feature>
<dbReference type="Proteomes" id="UP000179807">
    <property type="component" value="Unassembled WGS sequence"/>
</dbReference>
<feature type="compositionally biased region" description="Basic and acidic residues" evidence="2">
    <location>
        <begin position="324"/>
        <end position="349"/>
    </location>
</feature>
<feature type="region of interest" description="Disordered" evidence="2">
    <location>
        <begin position="225"/>
        <end position="455"/>
    </location>
</feature>
<dbReference type="GO" id="GO:0003755">
    <property type="term" value="F:peptidyl-prolyl cis-trans isomerase activity"/>
    <property type="evidence" value="ECO:0007669"/>
    <property type="project" value="InterPro"/>
</dbReference>
<dbReference type="InterPro" id="IPR046357">
    <property type="entry name" value="PPIase_dom_sf"/>
</dbReference>
<feature type="coiled-coil region" evidence="1">
    <location>
        <begin position="502"/>
        <end position="567"/>
    </location>
</feature>
<dbReference type="RefSeq" id="XP_068369500.1">
    <property type="nucleotide sequence ID" value="XM_068497099.1"/>
</dbReference>
<dbReference type="SUPFAM" id="SSF54534">
    <property type="entry name" value="FKBP-like"/>
    <property type="match status" value="1"/>
</dbReference>
<dbReference type="VEuPathDB" id="TrichDB:TRFO_13201"/>
<comment type="caution">
    <text evidence="3">The sequence shown here is derived from an EMBL/GenBank/DDBJ whole genome shotgun (WGS) entry which is preliminary data.</text>
</comment>
<protein>
    <submittedName>
        <fullName evidence="3">Uncharacterized protein</fullName>
    </submittedName>
</protein>
<feature type="compositionally biased region" description="Pro residues" evidence="2">
    <location>
        <begin position="268"/>
        <end position="279"/>
    </location>
</feature>
<evidence type="ECO:0000313" key="3">
    <source>
        <dbReference type="EMBL" id="OHT16364.1"/>
    </source>
</evidence>
<gene>
    <name evidence="3" type="ORF">TRFO_13201</name>
</gene>
<accession>A0A1J4L311</accession>
<organism evidence="3 4">
    <name type="scientific">Tritrichomonas foetus</name>
    <dbReference type="NCBI Taxonomy" id="1144522"/>
    <lineage>
        <taxon>Eukaryota</taxon>
        <taxon>Metamonada</taxon>
        <taxon>Parabasalia</taxon>
        <taxon>Tritrichomonadida</taxon>
        <taxon>Tritrichomonadidae</taxon>
        <taxon>Tritrichomonas</taxon>
    </lineage>
</organism>
<feature type="compositionally biased region" description="Basic and acidic residues" evidence="2">
    <location>
        <begin position="241"/>
        <end position="255"/>
    </location>
</feature>
<dbReference type="Gene3D" id="3.10.50.40">
    <property type="match status" value="1"/>
</dbReference>
<dbReference type="EMBL" id="MLAK01000112">
    <property type="protein sequence ID" value="OHT16364.1"/>
    <property type="molecule type" value="Genomic_DNA"/>
</dbReference>
<feature type="compositionally biased region" description="Basic and acidic residues" evidence="2">
    <location>
        <begin position="280"/>
        <end position="299"/>
    </location>
</feature>
<dbReference type="AlphaFoldDB" id="A0A1J4L311"/>
<keyword evidence="4" id="KW-1185">Reference proteome</keyword>
<evidence type="ECO:0000256" key="1">
    <source>
        <dbReference type="SAM" id="Coils"/>
    </source>
</evidence>
<proteinExistence type="predicted"/>
<evidence type="ECO:0000256" key="2">
    <source>
        <dbReference type="SAM" id="MobiDB-lite"/>
    </source>
</evidence>
<sequence length="634" mass="69756">MSIASFLKGKTDPLLKVPVTLSQYIKITKTSQPLGVYPLIISPSDDGITLAFQMPGANPVVSTQLNSKFNYTVQEKNSWSIVLNNKTWIVEFKDEKDMAKALCVVGLVLGFKDENAVMKYDLPGHEKTGKEINLGDRVQISYYVFTFSEFPYIDKIFVTKTDAKTNMSSAANAKGFVQGMVGMTRNESRVIFVPAALSASDKKNQCNPIDNVMFYVTLKHAKYSSEGGAESETTETEQESETSHQNEETVKETSRRRSSAAGGSSVVIPPPSTTIPPPAEKAEERAPPQKDDEPEEKPANDIMSRIKKIGGMAMGMPMGMPISYERKRQQQRAEEEARRQQEEQQNAKDDSEEETEEETEEPVHQTTSTSAAHTERRISNVKPTTNSTETPKYHSPPQRAQFTEGTVAAGAPRTSLSTSSAFAAAQSVAAQNAAALASSASSSSKKGLFDTPRGEDSKDLLQRLENLEKTIDRKLSLICGDNAELVDPDSIIRGISSLAVQLKMKTSECETIKKQLAQAKAKQSGAAASERQLEAARKELNDEKKLKVQLEQRVRISDSKVKELEKQAVETAESAKKNGSTYVKGMMSKVFDDMNNSFSEEGIYNGGDISNLLYDLLRKHAFETMNDISSNGLF</sequence>
<keyword evidence="1" id="KW-0175">Coiled coil</keyword>
<evidence type="ECO:0000313" key="4">
    <source>
        <dbReference type="Proteomes" id="UP000179807"/>
    </source>
</evidence>
<feature type="compositionally biased region" description="Acidic residues" evidence="2">
    <location>
        <begin position="350"/>
        <end position="360"/>
    </location>
</feature>